<keyword evidence="1" id="KW-0812">Transmembrane</keyword>
<evidence type="ECO:0008006" key="4">
    <source>
        <dbReference type="Google" id="ProtNLM"/>
    </source>
</evidence>
<protein>
    <recommendedName>
        <fullName evidence="4">DUF2474 domain-containing protein</fullName>
    </recommendedName>
</protein>
<sequence length="36" mass="4035">MRAWSGRAVSPWLFFVVLWLGIVLSGVALYLLGLWG</sequence>
<feature type="transmembrane region" description="Helical" evidence="1">
    <location>
        <begin position="12"/>
        <end position="35"/>
    </location>
</feature>
<name>A0A543DX29_9PSEU</name>
<keyword evidence="1" id="KW-0472">Membrane</keyword>
<keyword evidence="1" id="KW-1133">Transmembrane helix</keyword>
<dbReference type="EMBL" id="VFPA01000001">
    <property type="protein sequence ID" value="TQM13871.1"/>
    <property type="molecule type" value="Genomic_DNA"/>
</dbReference>
<proteinExistence type="predicted"/>
<dbReference type="AlphaFoldDB" id="A0A543DX29"/>
<reference evidence="2 3" key="1">
    <citation type="submission" date="2019-06" db="EMBL/GenBank/DDBJ databases">
        <title>Sequencing the genomes of 1000 actinobacteria strains.</title>
        <authorList>
            <person name="Klenk H.-P."/>
        </authorList>
    </citation>
    <scope>NUCLEOTIDE SEQUENCE [LARGE SCALE GENOMIC DNA]</scope>
    <source>
        <strain evidence="2 3">DSM 45301</strain>
    </source>
</reference>
<evidence type="ECO:0000313" key="3">
    <source>
        <dbReference type="Proteomes" id="UP000315677"/>
    </source>
</evidence>
<dbReference type="Proteomes" id="UP000315677">
    <property type="component" value="Unassembled WGS sequence"/>
</dbReference>
<evidence type="ECO:0000313" key="2">
    <source>
        <dbReference type="EMBL" id="TQM13871.1"/>
    </source>
</evidence>
<organism evidence="2 3">
    <name type="scientific">Pseudonocardia kunmingensis</name>
    <dbReference type="NCBI Taxonomy" id="630975"/>
    <lineage>
        <taxon>Bacteria</taxon>
        <taxon>Bacillati</taxon>
        <taxon>Actinomycetota</taxon>
        <taxon>Actinomycetes</taxon>
        <taxon>Pseudonocardiales</taxon>
        <taxon>Pseudonocardiaceae</taxon>
        <taxon>Pseudonocardia</taxon>
    </lineage>
</organism>
<keyword evidence="3" id="KW-1185">Reference proteome</keyword>
<comment type="caution">
    <text evidence="2">The sequence shown here is derived from an EMBL/GenBank/DDBJ whole genome shotgun (WGS) entry which is preliminary data.</text>
</comment>
<gene>
    <name evidence="2" type="ORF">FB558_0625</name>
</gene>
<evidence type="ECO:0000256" key="1">
    <source>
        <dbReference type="SAM" id="Phobius"/>
    </source>
</evidence>
<accession>A0A543DX29</accession>